<dbReference type="InterPro" id="IPR000847">
    <property type="entry name" value="LysR_HTH_N"/>
</dbReference>
<dbReference type="AlphaFoldDB" id="A0A927MPI1"/>
<evidence type="ECO:0000256" key="4">
    <source>
        <dbReference type="ARBA" id="ARBA00023163"/>
    </source>
</evidence>
<dbReference type="GO" id="GO:0003700">
    <property type="term" value="F:DNA-binding transcription factor activity"/>
    <property type="evidence" value="ECO:0007669"/>
    <property type="project" value="InterPro"/>
</dbReference>
<keyword evidence="3" id="KW-0238">DNA-binding</keyword>
<keyword evidence="4" id="KW-0804">Transcription</keyword>
<feature type="domain" description="HTH lysR-type" evidence="5">
    <location>
        <begin position="1"/>
        <end position="58"/>
    </location>
</feature>
<evidence type="ECO:0000313" key="7">
    <source>
        <dbReference type="Proteomes" id="UP000658225"/>
    </source>
</evidence>
<dbReference type="EMBL" id="JADBEL010000010">
    <property type="protein sequence ID" value="MBE1554996.1"/>
    <property type="molecule type" value="Genomic_DNA"/>
</dbReference>
<accession>A0A927MPI1</accession>
<gene>
    <name evidence="6" type="ORF">H4683_002095</name>
</gene>
<dbReference type="PANTHER" id="PTHR30126:SF64">
    <property type="entry name" value="HTH-TYPE TRANSCRIPTIONAL REGULATOR CITR"/>
    <property type="match status" value="1"/>
</dbReference>
<comment type="caution">
    <text evidence="6">The sequence shown here is derived from an EMBL/GenBank/DDBJ whole genome shotgun (WGS) entry which is preliminary data.</text>
</comment>
<dbReference type="CDD" id="cd05466">
    <property type="entry name" value="PBP2_LTTR_substrate"/>
    <property type="match status" value="1"/>
</dbReference>
<evidence type="ECO:0000256" key="3">
    <source>
        <dbReference type="ARBA" id="ARBA00023125"/>
    </source>
</evidence>
<dbReference type="InterPro" id="IPR036390">
    <property type="entry name" value="WH_DNA-bd_sf"/>
</dbReference>
<evidence type="ECO:0000313" key="6">
    <source>
        <dbReference type="EMBL" id="MBE1554996.1"/>
    </source>
</evidence>
<protein>
    <submittedName>
        <fullName evidence="6">LysR family transcriptional repressor of citA</fullName>
    </submittedName>
</protein>
<reference evidence="6" key="1">
    <citation type="submission" date="2020-10" db="EMBL/GenBank/DDBJ databases">
        <title>Genomic Encyclopedia of Type Strains, Phase IV (KMG-IV): sequencing the most valuable type-strain genomes for metagenomic binning, comparative biology and taxonomic classification.</title>
        <authorList>
            <person name="Goeker M."/>
        </authorList>
    </citation>
    <scope>NUCLEOTIDE SEQUENCE</scope>
    <source>
        <strain evidence="6">DSM 13886</strain>
    </source>
</reference>
<dbReference type="InterPro" id="IPR036388">
    <property type="entry name" value="WH-like_DNA-bd_sf"/>
</dbReference>
<comment type="similarity">
    <text evidence="1">Belongs to the LysR transcriptional regulatory family.</text>
</comment>
<evidence type="ECO:0000256" key="2">
    <source>
        <dbReference type="ARBA" id="ARBA00023015"/>
    </source>
</evidence>
<name>A0A927MPI1_9BACL</name>
<dbReference type="PRINTS" id="PR00039">
    <property type="entry name" value="HTHLYSR"/>
</dbReference>
<dbReference type="RefSeq" id="WP_192598743.1">
    <property type="nucleotide sequence ID" value="NZ_JADBEL010000010.1"/>
</dbReference>
<dbReference type="Pfam" id="PF03466">
    <property type="entry name" value="LysR_substrate"/>
    <property type="match status" value="1"/>
</dbReference>
<organism evidence="6 7">
    <name type="scientific">Sporosarcina limicola</name>
    <dbReference type="NCBI Taxonomy" id="34101"/>
    <lineage>
        <taxon>Bacteria</taxon>
        <taxon>Bacillati</taxon>
        <taxon>Bacillota</taxon>
        <taxon>Bacilli</taxon>
        <taxon>Bacillales</taxon>
        <taxon>Caryophanaceae</taxon>
        <taxon>Sporosarcina</taxon>
    </lineage>
</organism>
<sequence>MDYQWLKTFTLAAETLNFRKAAEKLMLSQPSVTVHIRLLEEQLGTKLFDRMNNRVTLTDAGKRFYPEALRLTDDVDATLNRMHAYTKGFRRNWIIAISPLMAETILPYLLRTFMERHPDVELSIRVEESELIEQLVDDGAVHLGISALDAKFKSIESIRIYEDPILFVMPTDPYDEESGPPIDLMDILQRNYLFTHHHPVFWDDLLFTLNKHVPGIRTMKVTQAHIVKKFIQEGLGVSFLPHSIVRRELIEGRLMQQHFDLFDLPSVSTYVLVKKKGELEEEFINQISSYYFG</sequence>
<evidence type="ECO:0000256" key="1">
    <source>
        <dbReference type="ARBA" id="ARBA00009437"/>
    </source>
</evidence>
<dbReference type="Proteomes" id="UP000658225">
    <property type="component" value="Unassembled WGS sequence"/>
</dbReference>
<keyword evidence="2" id="KW-0805">Transcription regulation</keyword>
<dbReference type="Gene3D" id="1.10.10.10">
    <property type="entry name" value="Winged helix-like DNA-binding domain superfamily/Winged helix DNA-binding domain"/>
    <property type="match status" value="1"/>
</dbReference>
<keyword evidence="7" id="KW-1185">Reference proteome</keyword>
<proteinExistence type="inferred from homology"/>
<dbReference type="PANTHER" id="PTHR30126">
    <property type="entry name" value="HTH-TYPE TRANSCRIPTIONAL REGULATOR"/>
    <property type="match status" value="1"/>
</dbReference>
<evidence type="ECO:0000259" key="5">
    <source>
        <dbReference type="PROSITE" id="PS50931"/>
    </source>
</evidence>
<dbReference type="FunFam" id="1.10.10.10:FF:000001">
    <property type="entry name" value="LysR family transcriptional regulator"/>
    <property type="match status" value="1"/>
</dbReference>
<dbReference type="Pfam" id="PF00126">
    <property type="entry name" value="HTH_1"/>
    <property type="match status" value="1"/>
</dbReference>
<dbReference type="PROSITE" id="PS50931">
    <property type="entry name" value="HTH_LYSR"/>
    <property type="match status" value="1"/>
</dbReference>
<dbReference type="SUPFAM" id="SSF53850">
    <property type="entry name" value="Periplasmic binding protein-like II"/>
    <property type="match status" value="1"/>
</dbReference>
<dbReference type="InterPro" id="IPR005119">
    <property type="entry name" value="LysR_subst-bd"/>
</dbReference>
<dbReference type="Gene3D" id="3.40.190.290">
    <property type="match status" value="1"/>
</dbReference>
<dbReference type="GO" id="GO:0000976">
    <property type="term" value="F:transcription cis-regulatory region binding"/>
    <property type="evidence" value="ECO:0007669"/>
    <property type="project" value="TreeGrafter"/>
</dbReference>
<dbReference type="SUPFAM" id="SSF46785">
    <property type="entry name" value="Winged helix' DNA-binding domain"/>
    <property type="match status" value="1"/>
</dbReference>